<dbReference type="STRING" id="1123237.Salmuc_03458"/>
<evidence type="ECO:0000313" key="8">
    <source>
        <dbReference type="Proteomes" id="UP000015347"/>
    </source>
</evidence>
<dbReference type="InterPro" id="IPR021027">
    <property type="entry name" value="Transposase_put_HTH"/>
</dbReference>
<feature type="region of interest" description="Disordered" evidence="4">
    <location>
        <begin position="566"/>
        <end position="598"/>
    </location>
</feature>
<dbReference type="EMBL" id="APVH01000042">
    <property type="protein sequence ID" value="EPX78107.1"/>
    <property type="molecule type" value="Genomic_DNA"/>
</dbReference>
<evidence type="ECO:0008006" key="9">
    <source>
        <dbReference type="Google" id="ProtNLM"/>
    </source>
</evidence>
<dbReference type="NCBIfam" id="NF040570">
    <property type="entry name" value="guided_TnpB"/>
    <property type="match status" value="1"/>
</dbReference>
<evidence type="ECO:0000256" key="1">
    <source>
        <dbReference type="ARBA" id="ARBA00022723"/>
    </source>
</evidence>
<dbReference type="HOGENOM" id="CLU_456256_0_0_5"/>
<sequence>MPHFHGGTALAGGPGVPEMRFGEPFRAGFVALRRLDVQREFLQASVHRALRYSVTSDPCSAAQMVSRDPIPCYGPFRRSFHRPGERATWVPGPDCMSLDDVQADVPTEADVLASFPALPDVMDPPDLVQQASVFRIYPDDTQIAAFRQWIGAARWLWNRYVEINQHLYDYEGRFAFQQELSSLLPQMKKAQGLEWLAEPPASHIVDVSCRFDQSLRKFLDDKQAVRAGRMSKNAAAGFPRFKSKRDREGSVYVSGQNVRLIRREANPHAARGWVELPAMDQTEVWERTVKGGKRKGQVDELPKPLRKAIRIRGGRWPEGHVQSVTIREDAPGVWIMSVQYLGPPPKRKRRGEDIDVPDPEVAARGYDLGCSSAAVGSDGSRLEPDRPLRKRVKRLRRAQRRSARRRQARLDQAQEKKKDIPRSRRERRAYAEEARIHHQVRNARYNFTHQFTHRATAKAVVTCAEDLNVSGMIRNPKLALSVSDAGMGEILRQLEYKSEWRGRHFVKIDRWAPSSKTCSGCDHKLDELSLSTRRWVCPACGADHDRDENAALNILRWGLKEALRRGTPKVTPGESRALVGGKSRKGKRTRRNSARKAQ</sequence>
<dbReference type="Pfam" id="PF12323">
    <property type="entry name" value="HTH_OrfB_IS605"/>
    <property type="match status" value="1"/>
</dbReference>
<keyword evidence="8" id="KW-1185">Reference proteome</keyword>
<keyword evidence="2" id="KW-0862">Zinc</keyword>
<evidence type="ECO:0000259" key="5">
    <source>
        <dbReference type="Pfam" id="PF07282"/>
    </source>
</evidence>
<feature type="domain" description="Cas12f1-like TNB" evidence="5">
    <location>
        <begin position="489"/>
        <end position="554"/>
    </location>
</feature>
<dbReference type="eggNOG" id="COG0675">
    <property type="taxonomic scope" value="Bacteria"/>
</dbReference>
<feature type="region of interest" description="Disordered" evidence="4">
    <location>
        <begin position="341"/>
        <end position="361"/>
    </location>
</feature>
<dbReference type="GO" id="GO:0003677">
    <property type="term" value="F:DNA binding"/>
    <property type="evidence" value="ECO:0007669"/>
    <property type="project" value="UniProtKB-KW"/>
</dbReference>
<keyword evidence="3" id="KW-0238">DNA-binding</keyword>
<evidence type="ECO:0000256" key="4">
    <source>
        <dbReference type="SAM" id="MobiDB-lite"/>
    </source>
</evidence>
<feature type="compositionally biased region" description="Basic residues" evidence="4">
    <location>
        <begin position="394"/>
        <end position="407"/>
    </location>
</feature>
<feature type="compositionally biased region" description="Basic and acidic residues" evidence="4">
    <location>
        <begin position="408"/>
        <end position="429"/>
    </location>
</feature>
<feature type="region of interest" description="Disordered" evidence="4">
    <location>
        <begin position="394"/>
        <end position="429"/>
    </location>
</feature>
<dbReference type="AlphaFoldDB" id="S9QDZ0"/>
<evidence type="ECO:0000256" key="2">
    <source>
        <dbReference type="ARBA" id="ARBA00022833"/>
    </source>
</evidence>
<feature type="domain" description="Transposase putative helix-turn-helix" evidence="6">
    <location>
        <begin position="129"/>
        <end position="169"/>
    </location>
</feature>
<comment type="caution">
    <text evidence="7">The sequence shown here is derived from an EMBL/GenBank/DDBJ whole genome shotgun (WGS) entry which is preliminary data.</text>
</comment>
<name>S9QDZ0_9RHOB</name>
<evidence type="ECO:0000259" key="6">
    <source>
        <dbReference type="Pfam" id="PF12323"/>
    </source>
</evidence>
<dbReference type="InterPro" id="IPR010095">
    <property type="entry name" value="Cas12f1-like_TNB"/>
</dbReference>
<proteinExistence type="predicted"/>
<reference evidence="8" key="1">
    <citation type="journal article" date="2014" name="Stand. Genomic Sci.">
        <title>Genome sequence of the exopolysaccharide-producing Salipiger mucosus type strain (DSM 16094(T)), a moderately halophilic member of the Roseobacter clade.</title>
        <authorList>
            <person name="Riedel T."/>
            <person name="Spring S."/>
            <person name="Fiebig A."/>
            <person name="Petersen J."/>
            <person name="Kyrpides N.C."/>
            <person name="Goker M."/>
            <person name="Klenk H.P."/>
        </authorList>
    </citation>
    <scope>NUCLEOTIDE SEQUENCE [LARGE SCALE GENOMIC DNA]</scope>
    <source>
        <strain evidence="8">DSM 16094</strain>
    </source>
</reference>
<organism evidence="7 8">
    <name type="scientific">Salipiger mucosus DSM 16094</name>
    <dbReference type="NCBI Taxonomy" id="1123237"/>
    <lineage>
        <taxon>Bacteria</taxon>
        <taxon>Pseudomonadati</taxon>
        <taxon>Pseudomonadota</taxon>
        <taxon>Alphaproteobacteria</taxon>
        <taxon>Rhodobacterales</taxon>
        <taxon>Roseobacteraceae</taxon>
        <taxon>Salipiger</taxon>
    </lineage>
</organism>
<evidence type="ECO:0000313" key="7">
    <source>
        <dbReference type="EMBL" id="EPX78107.1"/>
    </source>
</evidence>
<accession>S9QDZ0</accession>
<dbReference type="Pfam" id="PF07282">
    <property type="entry name" value="Cas12f1-like_TNB"/>
    <property type="match status" value="1"/>
</dbReference>
<gene>
    <name evidence="7" type="ORF">Salmuc_03458</name>
</gene>
<feature type="compositionally biased region" description="Basic residues" evidence="4">
    <location>
        <begin position="582"/>
        <end position="598"/>
    </location>
</feature>
<dbReference type="Proteomes" id="UP000015347">
    <property type="component" value="Unassembled WGS sequence"/>
</dbReference>
<evidence type="ECO:0000256" key="3">
    <source>
        <dbReference type="ARBA" id="ARBA00023125"/>
    </source>
</evidence>
<keyword evidence="1" id="KW-0479">Metal-binding</keyword>
<dbReference type="GO" id="GO:0046872">
    <property type="term" value="F:metal ion binding"/>
    <property type="evidence" value="ECO:0007669"/>
    <property type="project" value="UniProtKB-KW"/>
</dbReference>
<protein>
    <recommendedName>
        <fullName evidence="9">Transposase</fullName>
    </recommendedName>
</protein>